<name>A0A655X846_VIBCL</name>
<dbReference type="EMBL" id="CWQY01000002">
    <property type="protein sequence ID" value="CSC08198.1"/>
    <property type="molecule type" value="Genomic_DNA"/>
</dbReference>
<accession>A0A655X846</accession>
<organism evidence="1 2">
    <name type="scientific">Vibrio cholerae</name>
    <dbReference type="NCBI Taxonomy" id="666"/>
    <lineage>
        <taxon>Bacteria</taxon>
        <taxon>Pseudomonadati</taxon>
        <taxon>Pseudomonadota</taxon>
        <taxon>Gammaproteobacteria</taxon>
        <taxon>Vibrionales</taxon>
        <taxon>Vibrionaceae</taxon>
        <taxon>Vibrio</taxon>
    </lineage>
</organism>
<evidence type="ECO:0000313" key="1">
    <source>
        <dbReference type="EMBL" id="CSC08198.1"/>
    </source>
</evidence>
<protein>
    <submittedName>
        <fullName evidence="1">Uncharacterized protein</fullName>
    </submittedName>
</protein>
<reference evidence="1 2" key="1">
    <citation type="submission" date="2015-07" db="EMBL/GenBank/DDBJ databases">
        <authorList>
            <consortium name="Pathogen Informatics"/>
        </authorList>
    </citation>
    <scope>NUCLEOTIDE SEQUENCE [LARGE SCALE GENOMIC DNA]</scope>
    <source>
        <strain evidence="1 2">A316</strain>
    </source>
</reference>
<gene>
    <name evidence="1" type="ORF">ERS013200_00520</name>
</gene>
<sequence length="100" mass="11375">MCHTRFRFRNGFFDFAVIVRQGLLRCSNLVIRELLGIVELALNAIEQTTGKIIAPLVAGLASMRCLAIKHIETLRQFCQLGGHGFRLFFHRITLSLTIIF</sequence>
<evidence type="ECO:0000313" key="2">
    <source>
        <dbReference type="Proteomes" id="UP000041770"/>
    </source>
</evidence>
<proteinExistence type="predicted"/>
<dbReference type="Proteomes" id="UP000041770">
    <property type="component" value="Unassembled WGS sequence"/>
</dbReference>
<dbReference type="AlphaFoldDB" id="A0A655X846"/>